<name>A0ABY7VKV6_9GAMM</name>
<dbReference type="Proteomes" id="UP001215231">
    <property type="component" value="Chromosome"/>
</dbReference>
<dbReference type="RefSeq" id="WP_274054302.1">
    <property type="nucleotide sequence ID" value="NZ_CP059693.1"/>
</dbReference>
<dbReference type="EMBL" id="CP059693">
    <property type="protein sequence ID" value="WDE13854.1"/>
    <property type="molecule type" value="Genomic_DNA"/>
</dbReference>
<gene>
    <name evidence="2" type="ORF">H3N35_10675</name>
</gene>
<evidence type="ECO:0000313" key="2">
    <source>
        <dbReference type="EMBL" id="WDE13854.1"/>
    </source>
</evidence>
<accession>A0ABY7VKV6</accession>
<evidence type="ECO:0000256" key="1">
    <source>
        <dbReference type="SAM" id="MobiDB-lite"/>
    </source>
</evidence>
<feature type="compositionally biased region" description="Polar residues" evidence="1">
    <location>
        <begin position="80"/>
        <end position="91"/>
    </location>
</feature>
<organism evidence="2 3">
    <name type="scientific">Thalassomonas haliotis</name>
    <dbReference type="NCBI Taxonomy" id="485448"/>
    <lineage>
        <taxon>Bacteria</taxon>
        <taxon>Pseudomonadati</taxon>
        <taxon>Pseudomonadota</taxon>
        <taxon>Gammaproteobacteria</taxon>
        <taxon>Alteromonadales</taxon>
        <taxon>Colwelliaceae</taxon>
        <taxon>Thalassomonas</taxon>
    </lineage>
</organism>
<evidence type="ECO:0000313" key="3">
    <source>
        <dbReference type="Proteomes" id="UP001215231"/>
    </source>
</evidence>
<reference evidence="2 3" key="1">
    <citation type="journal article" date="2022" name="Mar. Drugs">
        <title>Bioassay-Guided Fractionation Leads to the Detection of Cholic Acid Generated by the Rare Thalassomonas sp.</title>
        <authorList>
            <person name="Pheiffer F."/>
            <person name="Schneider Y.K."/>
            <person name="Hansen E.H."/>
            <person name="Andersen J.H."/>
            <person name="Isaksson J."/>
            <person name="Busche T."/>
            <person name="R C."/>
            <person name="Kalinowski J."/>
            <person name="Zyl L.V."/>
            <person name="Trindade M."/>
        </authorList>
    </citation>
    <scope>NUCLEOTIDE SEQUENCE [LARGE SCALE GENOMIC DNA]</scope>
    <source>
        <strain evidence="2 3">A5K-61T</strain>
    </source>
</reference>
<protein>
    <submittedName>
        <fullName evidence="2">Uncharacterized protein</fullName>
    </submittedName>
</protein>
<sequence>MSNIIQLLEKIGQEATLQNSNALAQAIKEAELPAELENTLLKQDSVALERQLDICPDIIAFLAPAKDDEPSDEETPEDTGNSTDIKQAVNV</sequence>
<feature type="region of interest" description="Disordered" evidence="1">
    <location>
        <begin position="64"/>
        <end position="91"/>
    </location>
</feature>
<keyword evidence="3" id="KW-1185">Reference proteome</keyword>
<proteinExistence type="predicted"/>